<sequence>MNEQKTAREKKNKARQARRNCAQHRKEEWQQYQSACRDVEQRCLATEAAYEQCLQDEEAERQRQDRDAVRAPASRNLEPEFMEVAGLRVFTMPYANVYALVEEMAAIENPTRDQQ</sequence>
<feature type="region of interest" description="Disordered" evidence="1">
    <location>
        <begin position="1"/>
        <end position="21"/>
    </location>
</feature>
<evidence type="ECO:0000313" key="2">
    <source>
        <dbReference type="EMBL" id="CAD6339119.1"/>
    </source>
</evidence>
<feature type="compositionally biased region" description="Basic residues" evidence="1">
    <location>
        <begin position="10"/>
        <end position="21"/>
    </location>
</feature>
<comment type="caution">
    <text evidence="2">The sequence shown here is derived from an EMBL/GenBank/DDBJ whole genome shotgun (WGS) entry which is preliminary data.</text>
</comment>
<dbReference type="EMBL" id="CAJGYO010000019">
    <property type="protein sequence ID" value="CAD6339119.1"/>
    <property type="molecule type" value="Genomic_DNA"/>
</dbReference>
<name>A0A811S969_9POAL</name>
<dbReference type="Proteomes" id="UP000604825">
    <property type="component" value="Unassembled WGS sequence"/>
</dbReference>
<reference evidence="2" key="1">
    <citation type="submission" date="2020-10" db="EMBL/GenBank/DDBJ databases">
        <authorList>
            <person name="Han B."/>
            <person name="Lu T."/>
            <person name="Zhao Q."/>
            <person name="Huang X."/>
            <person name="Zhao Y."/>
        </authorList>
    </citation>
    <scope>NUCLEOTIDE SEQUENCE</scope>
</reference>
<protein>
    <submittedName>
        <fullName evidence="2">Uncharacterized protein</fullName>
    </submittedName>
</protein>
<gene>
    <name evidence="2" type="ORF">NCGR_LOCUS63217</name>
</gene>
<proteinExistence type="predicted"/>
<accession>A0A811S969</accession>
<organism evidence="2 3">
    <name type="scientific">Miscanthus lutarioriparius</name>
    <dbReference type="NCBI Taxonomy" id="422564"/>
    <lineage>
        <taxon>Eukaryota</taxon>
        <taxon>Viridiplantae</taxon>
        <taxon>Streptophyta</taxon>
        <taxon>Embryophyta</taxon>
        <taxon>Tracheophyta</taxon>
        <taxon>Spermatophyta</taxon>
        <taxon>Magnoliopsida</taxon>
        <taxon>Liliopsida</taxon>
        <taxon>Poales</taxon>
        <taxon>Poaceae</taxon>
        <taxon>PACMAD clade</taxon>
        <taxon>Panicoideae</taxon>
        <taxon>Andropogonodae</taxon>
        <taxon>Andropogoneae</taxon>
        <taxon>Saccharinae</taxon>
        <taxon>Miscanthus</taxon>
    </lineage>
</organism>
<evidence type="ECO:0000256" key="1">
    <source>
        <dbReference type="SAM" id="MobiDB-lite"/>
    </source>
</evidence>
<evidence type="ECO:0000313" key="3">
    <source>
        <dbReference type="Proteomes" id="UP000604825"/>
    </source>
</evidence>
<dbReference type="AlphaFoldDB" id="A0A811S969"/>
<keyword evidence="3" id="KW-1185">Reference proteome</keyword>